<dbReference type="InterPro" id="IPR029063">
    <property type="entry name" value="SAM-dependent_MTases_sf"/>
</dbReference>
<evidence type="ECO:0000313" key="4">
    <source>
        <dbReference type="Proteomes" id="UP001595190"/>
    </source>
</evidence>
<feature type="domain" description="Methyltransferase" evidence="2">
    <location>
        <begin position="41"/>
        <end position="132"/>
    </location>
</feature>
<dbReference type="GO" id="GO:0102208">
    <property type="term" value="F:2-polyprenyl-6-hydroxyphenol methylase activity"/>
    <property type="evidence" value="ECO:0007669"/>
    <property type="project" value="UniProtKB-EC"/>
</dbReference>
<dbReference type="Proteomes" id="UP001595190">
    <property type="component" value="Unassembled WGS sequence"/>
</dbReference>
<dbReference type="EC" id="2.1.1.64" evidence="3"/>
<dbReference type="EC" id="2.1.1.222" evidence="3"/>
<dbReference type="CDD" id="cd02440">
    <property type="entry name" value="AdoMet_MTases"/>
    <property type="match status" value="1"/>
</dbReference>
<dbReference type="RefSeq" id="WP_394309252.1">
    <property type="nucleotide sequence ID" value="NZ_JBHGPK010000001.1"/>
</dbReference>
<dbReference type="Pfam" id="PF13649">
    <property type="entry name" value="Methyltransf_25"/>
    <property type="match status" value="1"/>
</dbReference>
<evidence type="ECO:0000256" key="1">
    <source>
        <dbReference type="ARBA" id="ARBA00022679"/>
    </source>
</evidence>
<name>A0ABV6ZAP0_9HYPH</name>
<evidence type="ECO:0000313" key="3">
    <source>
        <dbReference type="EMBL" id="MFC2249229.1"/>
    </source>
</evidence>
<sequence length="241" mass="26316">MNELSAHYTDPRLVDLYDMQNPWGPDSDFYLALAGRPALAILDIGCGTGMMATAFARQGHAVTAVDPAAAMLDVARSRPQGQLVRWVHGLVGEVQGSFDLAVMTGHAFQVLLDDETTLAFLRAVKQRLSPGGRFAFETRNPDARIWEEWAKPLVGSSVAGGTETAHVDIEKQGELVSFRSIYRFEDGTEVSSRSTLRFASQATISALAEKAGFSRQIWYGDWDHQPVEAGSRELILVAGFA</sequence>
<organism evidence="3 4">
    <name type="scientific">Labrys neptuniae</name>
    <dbReference type="NCBI Taxonomy" id="376174"/>
    <lineage>
        <taxon>Bacteria</taxon>
        <taxon>Pseudomonadati</taxon>
        <taxon>Pseudomonadota</taxon>
        <taxon>Alphaproteobacteria</taxon>
        <taxon>Hyphomicrobiales</taxon>
        <taxon>Xanthobacteraceae</taxon>
        <taxon>Labrys</taxon>
    </lineage>
</organism>
<dbReference type="GO" id="GO:0061542">
    <property type="term" value="F:3-demethylubiquinol 3-O-methyltransferase activity"/>
    <property type="evidence" value="ECO:0007669"/>
    <property type="project" value="UniProtKB-EC"/>
</dbReference>
<proteinExistence type="predicted"/>
<dbReference type="PANTHER" id="PTHR43861">
    <property type="entry name" value="TRANS-ACONITATE 2-METHYLTRANSFERASE-RELATED"/>
    <property type="match status" value="1"/>
</dbReference>
<dbReference type="InterPro" id="IPR041698">
    <property type="entry name" value="Methyltransf_25"/>
</dbReference>
<protein>
    <submittedName>
        <fullName evidence="3">Class I SAM-dependent methyltransferase</fullName>
        <ecNumber evidence="3">2.1.1.222</ecNumber>
        <ecNumber evidence="3">2.1.1.64</ecNumber>
    </submittedName>
</protein>
<keyword evidence="3" id="KW-0489">Methyltransferase</keyword>
<dbReference type="SUPFAM" id="SSF53335">
    <property type="entry name" value="S-adenosyl-L-methionine-dependent methyltransferases"/>
    <property type="match status" value="1"/>
</dbReference>
<dbReference type="GO" id="GO:0032259">
    <property type="term" value="P:methylation"/>
    <property type="evidence" value="ECO:0007669"/>
    <property type="project" value="UniProtKB-KW"/>
</dbReference>
<accession>A0ABV6ZAP0</accession>
<reference evidence="3 4" key="1">
    <citation type="submission" date="2024-09" db="EMBL/GenBank/DDBJ databases">
        <title>Description of Labrys sedimenti sp. nov., isolated from a diclofenac-degrading enrichment culture, and genome-based reclassification of Labrys portucalensis as a later heterotypic synonym of Labrys neptuniae.</title>
        <authorList>
            <person name="Tancsics A."/>
            <person name="Csepanyi A."/>
        </authorList>
    </citation>
    <scope>NUCLEOTIDE SEQUENCE [LARGE SCALE GENOMIC DNA]</scope>
    <source>
        <strain evidence="3 4">LMG 23412</strain>
    </source>
</reference>
<gene>
    <name evidence="3" type="ORF">ACETRX_06365</name>
</gene>
<dbReference type="Gene3D" id="3.40.50.150">
    <property type="entry name" value="Vaccinia Virus protein VP39"/>
    <property type="match status" value="1"/>
</dbReference>
<comment type="caution">
    <text evidence="3">The sequence shown here is derived from an EMBL/GenBank/DDBJ whole genome shotgun (WGS) entry which is preliminary data.</text>
</comment>
<evidence type="ECO:0000259" key="2">
    <source>
        <dbReference type="Pfam" id="PF13649"/>
    </source>
</evidence>
<dbReference type="EMBL" id="JBHGPK010000001">
    <property type="protein sequence ID" value="MFC2249229.1"/>
    <property type="molecule type" value="Genomic_DNA"/>
</dbReference>
<keyword evidence="1 3" id="KW-0808">Transferase</keyword>